<evidence type="ECO:0000256" key="2">
    <source>
        <dbReference type="ARBA" id="ARBA00022679"/>
    </source>
</evidence>
<sequence>MIRLSAETGLKASLGVFLMSCMFLTTSYTTTFAFDRPHHTLIFASFLSGVSLLVLSRFDIAIPRIAQSRHKYTAIPLAERVDQPSGEAPFSPSSPISDFFLTKSGSQGWWTKIALISMLGWIRVELYRQVTVKIECAPAGYAYAIPFLVSIHDYWRNQRSRSIADGSDADPEISLNARIRKLVSTVRRLHALFCQSRMRYVISAAFLMIGGLMASELQKGIQSTYICPISSGQYSLLRFISILSVLLDSAILIGVSELFRESTGPREGRNKHFLVSCGFGLIGVAAFWTLIAIILAIRARDQNDGFVISHYLPSAFNQSLLMTLLVLSASQLIPFYDIIGISILAGFVVGCFSLAATVFDGQEPFPLIYPSHAFSSLLATFLGGVLYLCGRTASNEEPPFLYRANIVIRVLFSALFGIGIILVASQPVLTNFHTIELLIYENIKHHGAWSSQAKSSKSLADAVANYRKRYNQHPPPGFDKWYEYATSRSSVVIDDFDQIHMDLLPFRALSPARLRDLTRDLATNPFNDIGAISIRNGTPRVQEGIKPTHAWMVLGAAKMIENFAQYLPDMDLAFNLNDEPRVAVPWEEASKFGMEANSHGPAPDNSVLTVWSADRGMQWAPIEPADQTTETVFTDSSMQPIFDRYIRPLCPPSSKARAKRIWDRRHICLDCVRPHSMGQFPLDANSMSDICHQPDLAWLHGFFLSPASFKVSQVLTPVFSQSKVSGFNDIMFPSPWNYVDKIKYEPSDEYSDQEYEKKENTLFWIGSTSEGVSRSGEWKGMPRQRFAHLINNNTLSHVSVLLPVKGTETYRYEVLDGSAPTNLLGLNTTVHILNPVRCGSDCEAQKKELGAASAVDFQSHWKYRYLFDLDGAGFSGRFLPFLQSHSLPFKTGLFRQWLDRRVTPWLHYVPIDVRLHGVWSTLAYFAKFDVPVTEDPNGQSKDLMQRHDARGKYIAEEGRKWAEKALRKEDMEIYFFRLLLEWGRLTDDNRDMLGFKI</sequence>
<proteinExistence type="inferred from homology"/>
<feature type="transmembrane region" description="Helical" evidence="3">
    <location>
        <begin position="273"/>
        <end position="296"/>
    </location>
</feature>
<evidence type="ECO:0000256" key="3">
    <source>
        <dbReference type="SAM" id="Phobius"/>
    </source>
</evidence>
<dbReference type="PANTHER" id="PTHR12203">
    <property type="entry name" value="KDEL LYS-ASP-GLU-LEU CONTAINING - RELATED"/>
    <property type="match status" value="1"/>
</dbReference>
<feature type="transmembrane region" description="Helical" evidence="3">
    <location>
        <begin position="308"/>
        <end position="328"/>
    </location>
</feature>
<name>A0A2I1CAX9_ASPN1</name>
<dbReference type="OrthoDB" id="541052at2759"/>
<feature type="transmembrane region" description="Helical" evidence="3">
    <location>
        <begin position="400"/>
        <end position="424"/>
    </location>
</feature>
<comment type="similarity">
    <text evidence="1">Belongs to the glycosyltransferase 90 family.</text>
</comment>
<feature type="transmembrane region" description="Helical" evidence="3">
    <location>
        <begin position="12"/>
        <end position="34"/>
    </location>
</feature>
<protein>
    <submittedName>
        <fullName evidence="5">Putative capsular associated protein</fullName>
    </submittedName>
</protein>
<dbReference type="OMA" id="ECAPAGY"/>
<dbReference type="GO" id="GO:0016740">
    <property type="term" value="F:transferase activity"/>
    <property type="evidence" value="ECO:0007669"/>
    <property type="project" value="UniProtKB-KW"/>
</dbReference>
<feature type="transmembrane region" description="Helical" evidence="3">
    <location>
        <begin position="197"/>
        <end position="215"/>
    </location>
</feature>
<dbReference type="Pfam" id="PF05686">
    <property type="entry name" value="Glyco_transf_90"/>
    <property type="match status" value="1"/>
</dbReference>
<gene>
    <name evidence="5" type="ORF">P174DRAFT_390348</name>
</gene>
<feature type="transmembrane region" description="Helical" evidence="3">
    <location>
        <begin position="367"/>
        <end position="388"/>
    </location>
</feature>
<feature type="transmembrane region" description="Helical" evidence="3">
    <location>
        <begin position="335"/>
        <end position="355"/>
    </location>
</feature>
<accession>A0A2I1CAX9</accession>
<dbReference type="InterPro" id="IPR051091">
    <property type="entry name" value="O-Glucosyltr/Glycosyltrsf_90"/>
</dbReference>
<feature type="transmembrane region" description="Helical" evidence="3">
    <location>
        <begin position="235"/>
        <end position="253"/>
    </location>
</feature>
<dbReference type="GeneID" id="36530804"/>
<keyword evidence="3" id="KW-0472">Membrane</keyword>
<feature type="transmembrane region" description="Helical" evidence="3">
    <location>
        <begin position="40"/>
        <end position="62"/>
    </location>
</feature>
<reference evidence="6" key="1">
    <citation type="journal article" date="2018" name="Proc. Natl. Acad. Sci. U.S.A.">
        <title>Linking secondary metabolites to gene clusters through genome sequencing of six diverse Aspergillus species.</title>
        <authorList>
            <person name="Kaerboelling I."/>
            <person name="Vesth T.C."/>
            <person name="Frisvad J.C."/>
            <person name="Nybo J.L."/>
            <person name="Theobald S."/>
            <person name="Kuo A."/>
            <person name="Bowyer P."/>
            <person name="Matsuda Y."/>
            <person name="Mondo S."/>
            <person name="Lyhne E.K."/>
            <person name="Kogle M.E."/>
            <person name="Clum A."/>
            <person name="Lipzen A."/>
            <person name="Salamov A."/>
            <person name="Ngan C.Y."/>
            <person name="Daum C."/>
            <person name="Chiniquy J."/>
            <person name="Barry K."/>
            <person name="LaButti K."/>
            <person name="Haridas S."/>
            <person name="Simmons B.A."/>
            <person name="Magnuson J.K."/>
            <person name="Mortensen U.H."/>
            <person name="Larsen T.O."/>
            <person name="Grigoriev I.V."/>
            <person name="Baker S.E."/>
            <person name="Andersen M.R."/>
        </authorList>
    </citation>
    <scope>NUCLEOTIDE SEQUENCE [LARGE SCALE GENOMIC DNA]</scope>
    <source>
        <strain evidence="6">IBT 16806</strain>
    </source>
</reference>
<dbReference type="EMBL" id="MSZS01000004">
    <property type="protein sequence ID" value="PKX94746.1"/>
    <property type="molecule type" value="Genomic_DNA"/>
</dbReference>
<feature type="domain" description="Glycosyl transferase CAP10" evidence="4">
    <location>
        <begin position="680"/>
        <end position="989"/>
    </location>
</feature>
<dbReference type="InterPro" id="IPR006598">
    <property type="entry name" value="CAP10"/>
</dbReference>
<dbReference type="PANTHER" id="PTHR12203:SF35">
    <property type="entry name" value="PROTEIN O-GLUCOSYLTRANSFERASE 1"/>
    <property type="match status" value="1"/>
</dbReference>
<evidence type="ECO:0000256" key="1">
    <source>
        <dbReference type="ARBA" id="ARBA00010118"/>
    </source>
</evidence>
<evidence type="ECO:0000313" key="5">
    <source>
        <dbReference type="EMBL" id="PKX94746.1"/>
    </source>
</evidence>
<comment type="caution">
    <text evidence="5">The sequence shown here is derived from an EMBL/GenBank/DDBJ whole genome shotgun (WGS) entry which is preliminary data.</text>
</comment>
<keyword evidence="6" id="KW-1185">Reference proteome</keyword>
<keyword evidence="3" id="KW-1133">Transmembrane helix</keyword>
<dbReference type="VEuPathDB" id="FungiDB:P174DRAFT_390348"/>
<keyword evidence="2" id="KW-0808">Transferase</keyword>
<evidence type="ECO:0000313" key="6">
    <source>
        <dbReference type="Proteomes" id="UP000234474"/>
    </source>
</evidence>
<dbReference type="SMART" id="SM00672">
    <property type="entry name" value="CAP10"/>
    <property type="match status" value="1"/>
</dbReference>
<dbReference type="RefSeq" id="XP_024683341.1">
    <property type="nucleotide sequence ID" value="XM_024823479.1"/>
</dbReference>
<keyword evidence="3" id="KW-0812">Transmembrane</keyword>
<evidence type="ECO:0000259" key="4">
    <source>
        <dbReference type="SMART" id="SM00672"/>
    </source>
</evidence>
<dbReference type="AlphaFoldDB" id="A0A2I1CAX9"/>
<organism evidence="5 6">
    <name type="scientific">Aspergillus novofumigatus (strain IBT 16806)</name>
    <dbReference type="NCBI Taxonomy" id="1392255"/>
    <lineage>
        <taxon>Eukaryota</taxon>
        <taxon>Fungi</taxon>
        <taxon>Dikarya</taxon>
        <taxon>Ascomycota</taxon>
        <taxon>Pezizomycotina</taxon>
        <taxon>Eurotiomycetes</taxon>
        <taxon>Eurotiomycetidae</taxon>
        <taxon>Eurotiales</taxon>
        <taxon>Aspergillaceae</taxon>
        <taxon>Aspergillus</taxon>
        <taxon>Aspergillus subgen. Fumigati</taxon>
    </lineage>
</organism>
<dbReference type="Proteomes" id="UP000234474">
    <property type="component" value="Unassembled WGS sequence"/>
</dbReference>